<keyword evidence="8" id="KW-0804">Transcription</keyword>
<evidence type="ECO:0000256" key="11">
    <source>
        <dbReference type="PIRSR" id="PIRSR621537-50"/>
    </source>
</evidence>
<feature type="modified residue" description="(3S)-3-hydroxyasparagine" evidence="11">
    <location>
        <position position="848"/>
    </location>
</feature>
<dbReference type="InterPro" id="IPR021537">
    <property type="entry name" value="HIF_alpha-like"/>
</dbReference>
<dbReference type="GO" id="GO:0071456">
    <property type="term" value="P:cellular response to hypoxia"/>
    <property type="evidence" value="ECO:0007669"/>
    <property type="project" value="TreeGrafter"/>
</dbReference>
<evidence type="ECO:0000256" key="7">
    <source>
        <dbReference type="ARBA" id="ARBA00023159"/>
    </source>
</evidence>
<dbReference type="InterPro" id="IPR035965">
    <property type="entry name" value="PAS-like_dom_sf"/>
</dbReference>
<keyword evidence="3" id="KW-0677">Repeat</keyword>
<dbReference type="InterPro" id="IPR014887">
    <property type="entry name" value="HIF-1_CTAD"/>
</dbReference>
<dbReference type="PROSITE" id="PS50888">
    <property type="entry name" value="BHLH"/>
    <property type="match status" value="1"/>
</dbReference>
<gene>
    <name evidence="15" type="ORF">LYPA_23C018237</name>
</gene>
<dbReference type="PROSITE" id="PS50112">
    <property type="entry name" value="PAS"/>
    <property type="match status" value="2"/>
</dbReference>
<keyword evidence="5" id="KW-0805">Transcription regulation</keyword>
<keyword evidence="10" id="KW-0379">Hydroxylation</keyword>
<dbReference type="FunFam" id="3.30.450.20:FF:000015">
    <property type="entry name" value="Hypoxia-inducible factor 1-alpha isoform 1"/>
    <property type="match status" value="1"/>
</dbReference>
<dbReference type="SMART" id="SM00086">
    <property type="entry name" value="PAC"/>
    <property type="match status" value="1"/>
</dbReference>
<evidence type="ECO:0000256" key="5">
    <source>
        <dbReference type="ARBA" id="ARBA00023015"/>
    </source>
</evidence>
<evidence type="ECO:0000256" key="1">
    <source>
        <dbReference type="ARBA" id="ARBA00004123"/>
    </source>
</evidence>
<dbReference type="InterPro" id="IPR001067">
    <property type="entry name" value="Nuc_translocat"/>
</dbReference>
<dbReference type="InterPro" id="IPR000014">
    <property type="entry name" value="PAS"/>
</dbReference>
<evidence type="ECO:0000256" key="2">
    <source>
        <dbReference type="ARBA" id="ARBA00014446"/>
    </source>
</evidence>
<dbReference type="GO" id="GO:0005634">
    <property type="term" value="C:nucleus"/>
    <property type="evidence" value="ECO:0007669"/>
    <property type="project" value="UniProtKB-SubCell"/>
</dbReference>
<dbReference type="GO" id="GO:0005667">
    <property type="term" value="C:transcription regulator complex"/>
    <property type="evidence" value="ECO:0007669"/>
    <property type="project" value="InterPro"/>
</dbReference>
<dbReference type="PRINTS" id="PR00785">
    <property type="entry name" value="NCTRNSLOCATR"/>
</dbReference>
<keyword evidence="4" id="KW-0832">Ubl conjugation</keyword>
<evidence type="ECO:0000313" key="16">
    <source>
        <dbReference type="Proteomes" id="UP000386466"/>
    </source>
</evidence>
<dbReference type="SMART" id="SM00353">
    <property type="entry name" value="HLH"/>
    <property type="match status" value="1"/>
</dbReference>
<keyword evidence="7" id="KW-0010">Activator</keyword>
<dbReference type="PANTHER" id="PTHR23043:SF8">
    <property type="entry name" value="ENDOTHELIAL PAS DOMAIN-CONTAINING PROTEIN 1"/>
    <property type="match status" value="1"/>
</dbReference>
<organism evidence="15 16">
    <name type="scientific">Lynx pardinus</name>
    <name type="common">Iberian lynx</name>
    <name type="synonym">Felis pardina</name>
    <dbReference type="NCBI Taxonomy" id="191816"/>
    <lineage>
        <taxon>Eukaryota</taxon>
        <taxon>Metazoa</taxon>
        <taxon>Chordata</taxon>
        <taxon>Craniata</taxon>
        <taxon>Vertebrata</taxon>
        <taxon>Euteleostomi</taxon>
        <taxon>Mammalia</taxon>
        <taxon>Eutheria</taxon>
        <taxon>Laurasiatheria</taxon>
        <taxon>Carnivora</taxon>
        <taxon>Feliformia</taxon>
        <taxon>Felidae</taxon>
        <taxon>Felinae</taxon>
        <taxon>Lynx</taxon>
    </lineage>
</organism>
<feature type="domain" description="BHLH" evidence="14">
    <location>
        <begin position="14"/>
        <end position="67"/>
    </location>
</feature>
<dbReference type="Pfam" id="PF14598">
    <property type="entry name" value="PAS_11"/>
    <property type="match status" value="1"/>
</dbReference>
<dbReference type="InterPro" id="IPR036638">
    <property type="entry name" value="HLH_DNA-bd_sf"/>
</dbReference>
<comment type="subcellular location">
    <subcellularLocation>
        <location evidence="1">Nucleus</location>
    </subcellularLocation>
</comment>
<dbReference type="Pfam" id="PF11413">
    <property type="entry name" value="HIF-1"/>
    <property type="match status" value="1"/>
</dbReference>
<dbReference type="SUPFAM" id="SSF47459">
    <property type="entry name" value="HLH, helix-loop-helix DNA-binding domain"/>
    <property type="match status" value="1"/>
</dbReference>
<evidence type="ECO:0000313" key="15">
    <source>
        <dbReference type="EMBL" id="VFV23897.1"/>
    </source>
</evidence>
<evidence type="ECO:0000256" key="6">
    <source>
        <dbReference type="ARBA" id="ARBA00023125"/>
    </source>
</evidence>
<dbReference type="FunFam" id="4.10.280.10:FF:000076">
    <property type="entry name" value="hypoxia-inducible factor 3-alpha isoform X1"/>
    <property type="match status" value="1"/>
</dbReference>
<dbReference type="NCBIfam" id="TIGR00229">
    <property type="entry name" value="sensory_box"/>
    <property type="match status" value="2"/>
</dbReference>
<keyword evidence="9" id="KW-0539">Nucleus</keyword>
<dbReference type="CDD" id="cd00130">
    <property type="entry name" value="PAS"/>
    <property type="match status" value="2"/>
</dbReference>
<proteinExistence type="predicted"/>
<sequence>MTTDKEKKRSSSERRKEKSRDAARCRRSKETEVFYELAHELPLPHSVSSHLDKASIMRLAISFLRTHKLLSSVCSENESETEANQQMDNLYLKALEGFIAVVTQDGDMIFLSENISKFMGLTQVELTGHSIFDFTHPCDHEEIRENLSLKNGSGFGKKGKDMSTERDFFMRMKCTVTNRGRTVNLKSATWKVLHCTGQVKVYNSCPPHSSLCSFKEPLLSCLIIMCEPIQHPSHMDIPLDSKTFLSRHSMDMKFTYCDDRITELIGYHPEELLGRSAYEFYHALDSENMTKSHQNLCTKGQVVSGQYRMLAKHGGYVWLETQGTVIYNPRNLQPQCIMCVNYVLSEIEKNDVVFSMDQTESLFKPHLTAMSSIFDSSSEVAVSEQSDYLFTKLKEEPEELAQLAPTAGDAIIALDFGGCFLAQRGLLSLSGQNFQPWSPSCAGGTLSVHPGSPMLPGRDPHLPPPALHSCPRASSTSPCSPYNCLGPFRSALEGHATSETIKGSSPRTRGLAASLFCGRTETDFGELDLETLAPYIPMDGEDFQLSPICPEERLLQEKPQSTPQHCFSTMTNIFQPLAPGASHSPFLLDKYQQQLGSKKIEPEHRPLSSIFFDGGSKVSLPPCCGQAGTPLSSLGGRSSSTQWPPDPPLHFGPTKWPVVDQHAESLGPSPLGAPVNSPHLSIFKKKSAKGFGPQGPDVMSPAMVALSNKLKLKRQREYEEQAFQDLSGGDPSGSSTSHQMWKRMKSLRGSVNCPLVPNKLLSASAPSDEFTQLPMRGAGQPLRHLPPSAMSPRENTKSGFPPQCYAPQYQDYSLPSAPKVSGMASRLLGPSFEPYLLPELTRYDCEVNVPVPGSSTLLQGGDLLRALDQAT</sequence>
<evidence type="ECO:0000256" key="8">
    <source>
        <dbReference type="ARBA" id="ARBA00023163"/>
    </source>
</evidence>
<dbReference type="SUPFAM" id="SSF55785">
    <property type="entry name" value="PYP-like sensor domain (PAS domain)"/>
    <property type="match status" value="2"/>
</dbReference>
<dbReference type="Pfam" id="PF08778">
    <property type="entry name" value="HIF-1a_CTAD"/>
    <property type="match status" value="1"/>
</dbReference>
<evidence type="ECO:0000256" key="3">
    <source>
        <dbReference type="ARBA" id="ARBA00022737"/>
    </source>
</evidence>
<feature type="domain" description="PAS" evidence="13">
    <location>
        <begin position="84"/>
        <end position="147"/>
    </location>
</feature>
<dbReference type="GO" id="GO:0000977">
    <property type="term" value="F:RNA polymerase II transcription regulatory region sequence-specific DNA binding"/>
    <property type="evidence" value="ECO:0007669"/>
    <property type="project" value="TreeGrafter"/>
</dbReference>
<feature type="modified residue" description="4-hydroxyproline" evidence="11">
    <location>
        <position position="534"/>
    </location>
</feature>
<evidence type="ECO:0000256" key="12">
    <source>
        <dbReference type="SAM" id="MobiDB-lite"/>
    </source>
</evidence>
<dbReference type="Pfam" id="PF23171">
    <property type="entry name" value="bHLH_HIF1A"/>
    <property type="match status" value="1"/>
</dbReference>
<evidence type="ECO:0000256" key="10">
    <source>
        <dbReference type="ARBA" id="ARBA00023278"/>
    </source>
</evidence>
<dbReference type="FunFam" id="3.30.450.20:FF:000005">
    <property type="entry name" value="Hypoxia-inducible factor 1 subunit alpha"/>
    <property type="match status" value="1"/>
</dbReference>
<dbReference type="Gene3D" id="3.30.450.20">
    <property type="entry name" value="PAS domain"/>
    <property type="match status" value="2"/>
</dbReference>
<protein>
    <recommendedName>
        <fullName evidence="2">Hypoxia-inducible factor 1-alpha</fullName>
    </recommendedName>
</protein>
<dbReference type="InterPro" id="IPR011598">
    <property type="entry name" value="bHLH_dom"/>
</dbReference>
<dbReference type="Gene3D" id="4.10.280.10">
    <property type="entry name" value="Helix-loop-helix DNA-binding domain"/>
    <property type="match status" value="1"/>
</dbReference>
<keyword evidence="16" id="KW-1185">Reference proteome</keyword>
<dbReference type="PANTHER" id="PTHR23043">
    <property type="entry name" value="HYPOXIA-INDUCIBLE FACTOR 1 ALPHA"/>
    <property type="match status" value="1"/>
</dbReference>
<keyword evidence="6" id="KW-0238">DNA-binding</keyword>
<name>A0A485MUG0_LYNPA</name>
<accession>A0A485MUG0</accession>
<feature type="modified residue" description="4-hydroxyproline" evidence="11">
    <location>
        <position position="405"/>
    </location>
</feature>
<dbReference type="InterPro" id="IPR001610">
    <property type="entry name" value="PAC"/>
</dbReference>
<dbReference type="SMART" id="SM00091">
    <property type="entry name" value="PAS"/>
    <property type="match status" value="2"/>
</dbReference>
<dbReference type="GO" id="GO:0046983">
    <property type="term" value="F:protein dimerization activity"/>
    <property type="evidence" value="ECO:0007669"/>
    <property type="project" value="InterPro"/>
</dbReference>
<dbReference type="AlphaFoldDB" id="A0A485MUG0"/>
<dbReference type="GO" id="GO:0005737">
    <property type="term" value="C:cytoplasm"/>
    <property type="evidence" value="ECO:0007669"/>
    <property type="project" value="InterPro"/>
</dbReference>
<evidence type="ECO:0000256" key="9">
    <source>
        <dbReference type="ARBA" id="ARBA00023242"/>
    </source>
</evidence>
<dbReference type="GO" id="GO:0000981">
    <property type="term" value="F:DNA-binding transcription factor activity, RNA polymerase II-specific"/>
    <property type="evidence" value="ECO:0007669"/>
    <property type="project" value="TreeGrafter"/>
</dbReference>
<evidence type="ECO:0000256" key="4">
    <source>
        <dbReference type="ARBA" id="ARBA00022843"/>
    </source>
</evidence>
<feature type="region of interest" description="Disordered" evidence="12">
    <location>
        <begin position="1"/>
        <end position="23"/>
    </location>
</feature>
<dbReference type="CDD" id="cd19728">
    <property type="entry name" value="bHLH-PAS_HIF2a_PASD2"/>
    <property type="match status" value="1"/>
</dbReference>
<evidence type="ECO:0000259" key="13">
    <source>
        <dbReference type="PROSITE" id="PS50112"/>
    </source>
</evidence>
<reference evidence="15 16" key="1">
    <citation type="submission" date="2019-01" db="EMBL/GenBank/DDBJ databases">
        <authorList>
            <person name="Alioto T."/>
            <person name="Alioto T."/>
        </authorList>
    </citation>
    <scope>NUCLEOTIDE SEQUENCE [LARGE SCALE GENOMIC DNA]</scope>
</reference>
<dbReference type="EMBL" id="CAAGRJ010006013">
    <property type="protein sequence ID" value="VFV23897.1"/>
    <property type="molecule type" value="Genomic_DNA"/>
</dbReference>
<dbReference type="Proteomes" id="UP000386466">
    <property type="component" value="Unassembled WGS sequence"/>
</dbReference>
<evidence type="ECO:0000259" key="14">
    <source>
        <dbReference type="PROSITE" id="PS50888"/>
    </source>
</evidence>
<dbReference type="Pfam" id="PF13426">
    <property type="entry name" value="PAS_9"/>
    <property type="match status" value="1"/>
</dbReference>
<feature type="domain" description="PAS" evidence="13">
    <location>
        <begin position="249"/>
        <end position="300"/>
    </location>
</feature>